<dbReference type="OrthoDB" id="4174719at2"/>
<reference evidence="6 7" key="1">
    <citation type="submission" date="2018-12" db="EMBL/GenBank/DDBJ databases">
        <authorList>
            <consortium name="Pathogen Informatics"/>
        </authorList>
    </citation>
    <scope>NUCLEOTIDE SEQUENCE [LARGE SCALE GENOMIC DNA]</scope>
    <source>
        <strain evidence="6 7">NCTC13079</strain>
    </source>
</reference>
<dbReference type="HAMAP" id="MF_01401">
    <property type="entry name" value="MsrA"/>
    <property type="match status" value="1"/>
</dbReference>
<dbReference type="EMBL" id="LR134523">
    <property type="protein sequence ID" value="VEJ35469.1"/>
    <property type="molecule type" value="Genomic_DNA"/>
</dbReference>
<evidence type="ECO:0000259" key="5">
    <source>
        <dbReference type="Pfam" id="PF01625"/>
    </source>
</evidence>
<dbReference type="PANTHER" id="PTHR42799:SF2">
    <property type="entry name" value="MITOCHONDRIAL PEPTIDE METHIONINE SULFOXIDE REDUCTASE"/>
    <property type="match status" value="1"/>
</dbReference>
<dbReference type="NCBIfam" id="TIGR00401">
    <property type="entry name" value="msrA"/>
    <property type="match status" value="1"/>
</dbReference>
<evidence type="ECO:0000256" key="2">
    <source>
        <dbReference type="ARBA" id="ARBA00047806"/>
    </source>
</evidence>
<name>A0A448V152_9FIRM</name>
<evidence type="ECO:0000313" key="7">
    <source>
        <dbReference type="Proteomes" id="UP000269544"/>
    </source>
</evidence>
<dbReference type="InterPro" id="IPR002569">
    <property type="entry name" value="Met_Sox_Rdtase_MsrA_dom"/>
</dbReference>
<dbReference type="AlphaFoldDB" id="A0A448V152"/>
<dbReference type="GO" id="GO:0034599">
    <property type="term" value="P:cellular response to oxidative stress"/>
    <property type="evidence" value="ECO:0007669"/>
    <property type="project" value="TreeGrafter"/>
</dbReference>
<protein>
    <recommendedName>
        <fullName evidence="4">Peptide methionine sulfoxide reductase MsrA</fullName>
        <shortName evidence="4">Protein-methionine-S-oxide reductase</shortName>
        <ecNumber evidence="4">1.8.4.11</ecNumber>
    </recommendedName>
    <alternativeName>
        <fullName evidence="4">Peptide-methionine (S)-S-oxide reductase</fullName>
        <shortName evidence="4">Peptide Met(O) reductase</shortName>
    </alternativeName>
</protein>
<comment type="catalytic activity">
    <reaction evidence="2 4">
        <text>L-methionyl-[protein] + [thioredoxin]-disulfide + H2O = L-methionyl-(S)-S-oxide-[protein] + [thioredoxin]-dithiol</text>
        <dbReference type="Rhea" id="RHEA:14217"/>
        <dbReference type="Rhea" id="RHEA-COMP:10698"/>
        <dbReference type="Rhea" id="RHEA-COMP:10700"/>
        <dbReference type="Rhea" id="RHEA-COMP:12313"/>
        <dbReference type="Rhea" id="RHEA-COMP:12315"/>
        <dbReference type="ChEBI" id="CHEBI:15377"/>
        <dbReference type="ChEBI" id="CHEBI:16044"/>
        <dbReference type="ChEBI" id="CHEBI:29950"/>
        <dbReference type="ChEBI" id="CHEBI:44120"/>
        <dbReference type="ChEBI" id="CHEBI:50058"/>
        <dbReference type="EC" id="1.8.4.11"/>
    </reaction>
</comment>
<sequence>MKRIVLAGGCFWGVEEYFQRTPGVIDTEVGYVNSNIPDPSYEEVCAGKSKAAEGVRIDYDESVLSTEALLDHFYEIIDPFSYHRQGMDIGRQYRTGIYYPKGDDELASLYKADRDRRQAAWERTIRVEIEPLENFYKAEEYHQRYLQKNPGGYCHVPLPENRQK</sequence>
<dbReference type="GO" id="GO:0008113">
    <property type="term" value="F:peptide-methionine (S)-S-oxide reductase activity"/>
    <property type="evidence" value="ECO:0007669"/>
    <property type="project" value="UniProtKB-UniRule"/>
</dbReference>
<comment type="function">
    <text evidence="4">Has an important function as a repair enzyme for proteins that have been inactivated by oxidation. Catalyzes the reversible oxidation-reduction of methionine sulfoxide in proteins to methionine.</text>
</comment>
<keyword evidence="7" id="KW-1185">Reference proteome</keyword>
<dbReference type="GO" id="GO:0033744">
    <property type="term" value="F:L-methionine:thioredoxin-disulfide S-oxidoreductase activity"/>
    <property type="evidence" value="ECO:0007669"/>
    <property type="project" value="RHEA"/>
</dbReference>
<dbReference type="Gene3D" id="3.30.1060.10">
    <property type="entry name" value="Peptide methionine sulphoxide reductase MsrA"/>
    <property type="match status" value="1"/>
</dbReference>
<dbReference type="RefSeq" id="WP_126465264.1">
    <property type="nucleotide sequence ID" value="NZ_LR134523.1"/>
</dbReference>
<dbReference type="EC" id="1.8.4.11" evidence="4"/>
<comment type="catalytic activity">
    <reaction evidence="3 4">
        <text>[thioredoxin]-disulfide + L-methionine + H2O = L-methionine (S)-S-oxide + [thioredoxin]-dithiol</text>
        <dbReference type="Rhea" id="RHEA:19993"/>
        <dbReference type="Rhea" id="RHEA-COMP:10698"/>
        <dbReference type="Rhea" id="RHEA-COMP:10700"/>
        <dbReference type="ChEBI" id="CHEBI:15377"/>
        <dbReference type="ChEBI" id="CHEBI:29950"/>
        <dbReference type="ChEBI" id="CHEBI:50058"/>
        <dbReference type="ChEBI" id="CHEBI:57844"/>
        <dbReference type="ChEBI" id="CHEBI:58772"/>
        <dbReference type="EC" id="1.8.4.11"/>
    </reaction>
</comment>
<evidence type="ECO:0000256" key="4">
    <source>
        <dbReference type="HAMAP-Rule" id="MF_01401"/>
    </source>
</evidence>
<dbReference type="InterPro" id="IPR036509">
    <property type="entry name" value="Met_Sox_Rdtase_MsrA_sf"/>
</dbReference>
<dbReference type="GO" id="GO:0005737">
    <property type="term" value="C:cytoplasm"/>
    <property type="evidence" value="ECO:0007669"/>
    <property type="project" value="TreeGrafter"/>
</dbReference>
<dbReference type="InterPro" id="IPR050162">
    <property type="entry name" value="MsrA_MetSO_reductase"/>
</dbReference>
<evidence type="ECO:0000256" key="3">
    <source>
        <dbReference type="ARBA" id="ARBA00048782"/>
    </source>
</evidence>
<dbReference type="KEGG" id="piv:NCTC13079_00704"/>
<comment type="similarity">
    <text evidence="4">Belongs to the MsrA Met sulfoxide reductase family.</text>
</comment>
<feature type="active site" evidence="4">
    <location>
        <position position="10"/>
    </location>
</feature>
<gene>
    <name evidence="4 6" type="primary">msrA</name>
    <name evidence="6" type="ORF">NCTC13079_00704</name>
</gene>
<dbReference type="Pfam" id="PF01625">
    <property type="entry name" value="PMSR"/>
    <property type="match status" value="1"/>
</dbReference>
<accession>A0A448V152</accession>
<organism evidence="6 7">
    <name type="scientific">Aedoeadaptatus ivorii</name>
    <dbReference type="NCBI Taxonomy" id="54006"/>
    <lineage>
        <taxon>Bacteria</taxon>
        <taxon>Bacillati</taxon>
        <taxon>Bacillota</taxon>
        <taxon>Tissierellia</taxon>
        <taxon>Tissierellales</taxon>
        <taxon>Peptoniphilaceae</taxon>
        <taxon>Aedoeadaptatus</taxon>
    </lineage>
</organism>
<keyword evidence="1 4" id="KW-0560">Oxidoreductase</keyword>
<dbReference type="Proteomes" id="UP000269544">
    <property type="component" value="Chromosome"/>
</dbReference>
<proteinExistence type="inferred from homology"/>
<evidence type="ECO:0000256" key="1">
    <source>
        <dbReference type="ARBA" id="ARBA00023002"/>
    </source>
</evidence>
<dbReference type="SUPFAM" id="SSF55068">
    <property type="entry name" value="Peptide methionine sulfoxide reductase"/>
    <property type="match status" value="1"/>
</dbReference>
<evidence type="ECO:0000313" key="6">
    <source>
        <dbReference type="EMBL" id="VEJ35469.1"/>
    </source>
</evidence>
<dbReference type="PANTHER" id="PTHR42799">
    <property type="entry name" value="MITOCHONDRIAL PEPTIDE METHIONINE SULFOXIDE REDUCTASE"/>
    <property type="match status" value="1"/>
</dbReference>
<feature type="domain" description="Peptide methionine sulphoxide reductase MsrA" evidence="5">
    <location>
        <begin position="4"/>
        <end position="155"/>
    </location>
</feature>